<evidence type="ECO:0000256" key="9">
    <source>
        <dbReference type="ARBA" id="ARBA00022676"/>
    </source>
</evidence>
<evidence type="ECO:0000256" key="18">
    <source>
        <dbReference type="ARBA" id="ARBA00033238"/>
    </source>
</evidence>
<dbReference type="CDD" id="cd06855">
    <property type="entry name" value="GT_GPT_euk"/>
    <property type="match status" value="1"/>
</dbReference>
<dbReference type="GO" id="GO:0003975">
    <property type="term" value="F:UDP-N-acetylglucosamine-dolichyl-phosphate N-acetylglucosaminephosphotransferase activity"/>
    <property type="evidence" value="ECO:0007669"/>
    <property type="project" value="UniProtKB-EC"/>
</dbReference>
<evidence type="ECO:0000256" key="20">
    <source>
        <dbReference type="ARBA" id="ARBA00045078"/>
    </source>
</evidence>
<dbReference type="EC" id="2.7.8.15" evidence="6"/>
<evidence type="ECO:0000256" key="17">
    <source>
        <dbReference type="ARBA" id="ARBA00029567"/>
    </source>
</evidence>
<feature type="transmembrane region" description="Helical" evidence="23">
    <location>
        <begin position="716"/>
        <end position="737"/>
    </location>
</feature>
<dbReference type="InterPro" id="IPR002259">
    <property type="entry name" value="Eqnu_transpt"/>
</dbReference>
<keyword evidence="21" id="KW-0175">Coiled coil</keyword>
<dbReference type="Proteomes" id="UP000035681">
    <property type="component" value="Unplaced"/>
</dbReference>
<comment type="catalytic activity">
    <reaction evidence="20">
        <text>a di-trans,poly-cis-dolichyl phosphate + UDP-N-acetyl-alpha-D-glucosamine = an N-acetyl-alpha-D-glucosaminyl-diphospho-di-trans,poly-cis-dolichol + UMP</text>
        <dbReference type="Rhea" id="RHEA:13289"/>
        <dbReference type="Rhea" id="RHEA-COMP:19498"/>
        <dbReference type="Rhea" id="RHEA-COMP:19507"/>
        <dbReference type="ChEBI" id="CHEBI:57683"/>
        <dbReference type="ChEBI" id="CHEBI:57705"/>
        <dbReference type="ChEBI" id="CHEBI:57865"/>
        <dbReference type="ChEBI" id="CHEBI:58427"/>
        <dbReference type="EC" id="2.7.8.15"/>
    </reaction>
    <physiologicalReaction direction="left-to-right" evidence="20">
        <dbReference type="Rhea" id="RHEA:13290"/>
    </physiologicalReaction>
</comment>
<keyword evidence="15 23" id="KW-1133">Transmembrane helix</keyword>
<proteinExistence type="inferred from homology"/>
<evidence type="ECO:0000313" key="25">
    <source>
        <dbReference type="WBParaSite" id="TCONS_00003813.p1"/>
    </source>
</evidence>
<dbReference type="InterPro" id="IPR000715">
    <property type="entry name" value="Glycosyl_transferase_4"/>
</dbReference>
<evidence type="ECO:0000256" key="16">
    <source>
        <dbReference type="ARBA" id="ARBA00023136"/>
    </source>
</evidence>
<feature type="transmembrane region" description="Helical" evidence="23">
    <location>
        <begin position="103"/>
        <end position="125"/>
    </location>
</feature>
<feature type="transmembrane region" description="Helical" evidence="23">
    <location>
        <begin position="1102"/>
        <end position="1129"/>
    </location>
</feature>
<evidence type="ECO:0000256" key="22">
    <source>
        <dbReference type="SAM" id="MobiDB-lite"/>
    </source>
</evidence>
<evidence type="ECO:0000256" key="2">
    <source>
        <dbReference type="ARBA" id="ARBA00004477"/>
    </source>
</evidence>
<protein>
    <recommendedName>
        <fullName evidence="7">UDP-N-acetylglucosamine--dolichyl-phosphate N-acetylglucosaminephosphotransferase</fullName>
        <ecNumber evidence="6">2.7.8.15</ecNumber>
    </recommendedName>
    <alternativeName>
        <fullName evidence="17">GlcNAc-1-P transferase</fullName>
    </alternativeName>
    <alternativeName>
        <fullName evidence="18">N-acetylglucosamine-1-phosphate transferase</fullName>
    </alternativeName>
</protein>
<comment type="pathway">
    <text evidence="3">Protein modification; protein glycosylation.</text>
</comment>
<organism evidence="24 25">
    <name type="scientific">Strongyloides stercoralis</name>
    <name type="common">Threadworm</name>
    <dbReference type="NCBI Taxonomy" id="6248"/>
    <lineage>
        <taxon>Eukaryota</taxon>
        <taxon>Metazoa</taxon>
        <taxon>Ecdysozoa</taxon>
        <taxon>Nematoda</taxon>
        <taxon>Chromadorea</taxon>
        <taxon>Rhabditida</taxon>
        <taxon>Tylenchina</taxon>
        <taxon>Panagrolaimomorpha</taxon>
        <taxon>Strongyloidoidea</taxon>
        <taxon>Strongyloididae</taxon>
        <taxon>Strongyloides</taxon>
    </lineage>
</organism>
<feature type="transmembrane region" description="Helical" evidence="23">
    <location>
        <begin position="334"/>
        <end position="358"/>
    </location>
</feature>
<keyword evidence="9" id="KW-0328">Glycosyltransferase</keyword>
<evidence type="ECO:0000256" key="6">
    <source>
        <dbReference type="ARBA" id="ARBA00013225"/>
    </source>
</evidence>
<evidence type="ECO:0000256" key="19">
    <source>
        <dbReference type="ARBA" id="ARBA00044717"/>
    </source>
</evidence>
<comment type="similarity">
    <text evidence="4">Belongs to the SLC29A/ENT transporter (TC 2.A.57) family.</text>
</comment>
<dbReference type="AlphaFoldDB" id="A0AAF5CZU9"/>
<dbReference type="InterPro" id="IPR033895">
    <property type="entry name" value="GPT"/>
</dbReference>
<feature type="transmembrane region" description="Helical" evidence="23">
    <location>
        <begin position="992"/>
        <end position="1011"/>
    </location>
</feature>
<feature type="transmembrane region" description="Helical" evidence="23">
    <location>
        <begin position="137"/>
        <end position="157"/>
    </location>
</feature>
<dbReference type="WBParaSite" id="TCONS_00003813.p1">
    <property type="protein sequence ID" value="TCONS_00003813.p1"/>
    <property type="gene ID" value="XLOC_000404"/>
</dbReference>
<dbReference type="GO" id="GO:0006488">
    <property type="term" value="P:dolichol-linked oligosaccharide biosynthetic process"/>
    <property type="evidence" value="ECO:0007669"/>
    <property type="project" value="InterPro"/>
</dbReference>
<evidence type="ECO:0000256" key="10">
    <source>
        <dbReference type="ARBA" id="ARBA00022679"/>
    </source>
</evidence>
<feature type="region of interest" description="Disordered" evidence="22">
    <location>
        <begin position="446"/>
        <end position="528"/>
    </location>
</feature>
<feature type="transmembrane region" description="Helical" evidence="23">
    <location>
        <begin position="296"/>
        <end position="314"/>
    </location>
</feature>
<dbReference type="PANTHER" id="PTHR10571:SF0">
    <property type="entry name" value="UDP-N-ACETYLGLUCOSAMINE--DOLICHYL-PHOSPHATE N-ACETYLGLUCOSAMINEPHOSPHOTRANSFERASE"/>
    <property type="match status" value="1"/>
</dbReference>
<evidence type="ECO:0000256" key="13">
    <source>
        <dbReference type="ARBA" id="ARBA00022824"/>
    </source>
</evidence>
<dbReference type="GO" id="GO:0005789">
    <property type="term" value="C:endoplasmic reticulum membrane"/>
    <property type="evidence" value="ECO:0007669"/>
    <property type="project" value="UniProtKB-SubCell"/>
</dbReference>
<reference evidence="25" key="1">
    <citation type="submission" date="2024-02" db="UniProtKB">
        <authorList>
            <consortium name="WormBaseParasite"/>
        </authorList>
    </citation>
    <scope>IDENTIFICATION</scope>
</reference>
<feature type="transmembrane region" description="Helical" evidence="23">
    <location>
        <begin position="771"/>
        <end position="793"/>
    </location>
</feature>
<evidence type="ECO:0000256" key="5">
    <source>
        <dbReference type="ARBA" id="ARBA00009317"/>
    </source>
</evidence>
<evidence type="ECO:0000313" key="24">
    <source>
        <dbReference type="Proteomes" id="UP000035681"/>
    </source>
</evidence>
<keyword evidence="14" id="KW-0460">Magnesium</keyword>
<evidence type="ECO:0000256" key="23">
    <source>
        <dbReference type="SAM" id="Phobius"/>
    </source>
</evidence>
<keyword evidence="8" id="KW-0813">Transport</keyword>
<evidence type="ECO:0000256" key="14">
    <source>
        <dbReference type="ARBA" id="ARBA00022842"/>
    </source>
</evidence>
<feature type="compositionally biased region" description="Basic residues" evidence="22">
    <location>
        <begin position="466"/>
        <end position="475"/>
    </location>
</feature>
<evidence type="ECO:0000256" key="8">
    <source>
        <dbReference type="ARBA" id="ARBA00022448"/>
    </source>
</evidence>
<keyword evidence="13" id="KW-0256">Endoplasmic reticulum</keyword>
<feature type="transmembrane region" description="Helical" evidence="23">
    <location>
        <begin position="935"/>
        <end position="954"/>
    </location>
</feature>
<dbReference type="GO" id="GO:0046872">
    <property type="term" value="F:metal ion binding"/>
    <property type="evidence" value="ECO:0007669"/>
    <property type="project" value="UniProtKB-KW"/>
</dbReference>
<comment type="function">
    <text evidence="19">UDP-N-acetylglucosamine--dolichyl-phosphate N-acetylglucosaminephosphotransferase that operates in the biosynthetic pathway of dolichol-linked oligosaccharides, the glycan precursors employed in protein asparagine (N)-glycosylation. The assembly of dolichol-linked oligosaccharides begins on the cytosolic side of the endoplasmic reticulum membrane and finishes in its lumen. The sequential addition of sugars to dolichol pyrophosphate produces dolichol-linked oligosaccharides containing fourteen sugars, including two GlcNAcs, nine mannoses and three glucoses. Once assembled, the oligosaccharide is transferred from the lipid to nascent proteins by oligosaccharyltransferases. Catalyzes the initial step of dolichol-linked oligosaccharide biosynthesis, transfering GlcNAc-1-P from cytosolic UDP-GlcNAc onto the carrier lipid dolichyl phosphate (P-dolichol), yielding GlcNAc-P-P-dolichol embedded in the cytoplasmic leaflet of the endoplasmic reticulum membrane.</text>
</comment>
<feature type="coiled-coil region" evidence="21">
    <location>
        <begin position="636"/>
        <end position="663"/>
    </location>
</feature>
<feature type="transmembrane region" description="Helical" evidence="23">
    <location>
        <begin position="370"/>
        <end position="388"/>
    </location>
</feature>
<feature type="transmembrane region" description="Helical" evidence="23">
    <location>
        <begin position="229"/>
        <end position="251"/>
    </location>
</feature>
<evidence type="ECO:0000256" key="11">
    <source>
        <dbReference type="ARBA" id="ARBA00022692"/>
    </source>
</evidence>
<evidence type="ECO:0000256" key="1">
    <source>
        <dbReference type="ARBA" id="ARBA00001946"/>
    </source>
</evidence>
<evidence type="ECO:0000256" key="3">
    <source>
        <dbReference type="ARBA" id="ARBA00004922"/>
    </source>
</evidence>
<evidence type="ECO:0000256" key="15">
    <source>
        <dbReference type="ARBA" id="ARBA00022989"/>
    </source>
</evidence>
<keyword evidence="10" id="KW-0808">Transferase</keyword>
<dbReference type="PANTHER" id="PTHR10571">
    <property type="entry name" value="UDP-N-ACETYLGLUCOSAMINE--DOLICHYL-PHOSPHATE N-ACETYLGLUCOSAMINEPHOSPHOTRANSFERASE"/>
    <property type="match status" value="1"/>
</dbReference>
<evidence type="ECO:0000256" key="12">
    <source>
        <dbReference type="ARBA" id="ARBA00022723"/>
    </source>
</evidence>
<name>A0AAF5CZU9_STRER</name>
<keyword evidence="12" id="KW-0479">Metal-binding</keyword>
<comment type="cofactor">
    <cofactor evidence="1">
        <name>Mg(2+)</name>
        <dbReference type="ChEBI" id="CHEBI:18420"/>
    </cofactor>
</comment>
<feature type="transmembrane region" description="Helical" evidence="23">
    <location>
        <begin position="910"/>
        <end position="929"/>
    </location>
</feature>
<feature type="transmembrane region" description="Helical" evidence="23">
    <location>
        <begin position="805"/>
        <end position="828"/>
    </location>
</feature>
<dbReference type="GO" id="GO:0005337">
    <property type="term" value="F:nucleoside transmembrane transporter activity"/>
    <property type="evidence" value="ECO:0007669"/>
    <property type="project" value="InterPro"/>
</dbReference>
<feature type="transmembrane region" description="Helical" evidence="23">
    <location>
        <begin position="840"/>
        <end position="862"/>
    </location>
</feature>
<feature type="compositionally biased region" description="Polar residues" evidence="22">
    <location>
        <begin position="501"/>
        <end position="528"/>
    </location>
</feature>
<feature type="compositionally biased region" description="Low complexity" evidence="22">
    <location>
        <begin position="485"/>
        <end position="499"/>
    </location>
</feature>
<dbReference type="Pfam" id="PF00953">
    <property type="entry name" value="Glycos_transf_4"/>
    <property type="match status" value="1"/>
</dbReference>
<feature type="transmembrane region" description="Helical" evidence="23">
    <location>
        <begin position="882"/>
        <end position="903"/>
    </location>
</feature>
<evidence type="ECO:0000256" key="4">
    <source>
        <dbReference type="ARBA" id="ARBA00007965"/>
    </source>
</evidence>
<dbReference type="GO" id="GO:0016757">
    <property type="term" value="F:glycosyltransferase activity"/>
    <property type="evidence" value="ECO:0007669"/>
    <property type="project" value="UniProtKB-KW"/>
</dbReference>
<sequence>YLRQLYTFIKKNEESENFQKIKLDTSNLDHESIKFVSEDKLTDQVTSTPTDKGNIVYIYFFLQGIGTLIPWNLFITIAPMYFINYKLREPTHLDTPTFYAINFFSFLGFFANLPQLFLQGLNIITPMKGKLSKRIKISIPCIGSVVGLTIALIYIDISDWIDIFFWITMVSVAFMCATNGIYQNSMFGLAANFPQKYTNGMILGANICGTFVSLINIITIAAITNVQLIAFVYFLIALITLAVCLISMYVVEGNKYYKYNMSVCTMEKEKLMEDESNQEDIYQKLIHVWNVSSQQYMNIFVLFFITLACFPHMLCDIPIYRSNGVYDFIVSEKFYVPVFTFLLFNFSTVIGTIAADYAKFIKPRHYWIPIYLRISILFILFFCNYHPSSRKLPIFIFNEWIPISMNVFLALTNAYFTSLIMMHLPKSVDSKYAQVLQLVPSESNKIPSSITKKRQIHSYPTENTSIKKKTKKKGRKNTDSEIKYSSQQSLQKNNSNLGQVKTKSTNDVMKEPSSNTSLQNKNSGNLNYNSKAGNILEMIKEKHGKEKQENVVKLPVNSQNKDVNKVVDKLKIIENTNKAPMAKEKEIKEGALDDEQNNSEIKLYEKVTETKPTQNIVQKKDSIKKGKNVDVKIKGSEKVEGVKQELDKKLNDNEEKYKSDKSDMLLPENGQYEKMENLMVSKNLQLENPLDLKKNEQVNNVIEKNDGCSEEKIYKLYFEMLPTTLLVVSAVSIVGALLTHNRIQYYIPIFIARNLYGYDQCKKEKSKVPEPMGAIAAAVYSIIILALIPFMFYEWMLIGVSEVYPYIQLLAFLSAIISIWTAISLGFADDILDLRWRDKIIFPTFSSLPVLIVYHVCGHSTTILLPNFMVPYIGHQSINIGIFYYLYMGMLIIFCTNSINILAGINGIEASQGLIISTTVAIYNIIQLIRGEGIQWNQTFSLAIILPFIAINYILYRFNRYPSKVFVGDTFCYWAGMTIAVVGILGHFPKTLLLFFIPQIFNFLFSIPQLFKWIPCPRHRLPKYDERTDKLSMSTFEFSEKQTKFLGKVVLKIFSMFGLIKLTITKKEDETFYHVNNFTILNLILKIFGPMHEEELAKTFNYIQILSSIIVLFVRFYFVGFVYDILYFVKKN</sequence>
<comment type="similarity">
    <text evidence="5">Belongs to the glycosyltransferase 4 family.</text>
</comment>
<evidence type="ECO:0000256" key="7">
    <source>
        <dbReference type="ARBA" id="ARBA00017659"/>
    </source>
</evidence>
<feature type="transmembrane region" description="Helical" evidence="23">
    <location>
        <begin position="203"/>
        <end position="223"/>
    </location>
</feature>
<feature type="transmembrane region" description="Helical" evidence="23">
    <location>
        <begin position="56"/>
        <end position="83"/>
    </location>
</feature>
<feature type="transmembrane region" description="Helical" evidence="23">
    <location>
        <begin position="966"/>
        <end position="986"/>
    </location>
</feature>
<dbReference type="Pfam" id="PF01733">
    <property type="entry name" value="Nucleoside_tran"/>
    <property type="match status" value="1"/>
</dbReference>
<comment type="subcellular location">
    <subcellularLocation>
        <location evidence="2">Endoplasmic reticulum membrane</location>
        <topology evidence="2">Multi-pass membrane protein</topology>
    </subcellularLocation>
</comment>
<keyword evidence="11 23" id="KW-0812">Transmembrane</keyword>
<keyword evidence="16 23" id="KW-0472">Membrane</keyword>
<accession>A0AAF5CZU9</accession>
<evidence type="ECO:0000256" key="21">
    <source>
        <dbReference type="SAM" id="Coils"/>
    </source>
</evidence>
<keyword evidence="24" id="KW-1185">Reference proteome</keyword>
<feature type="transmembrane region" description="Helical" evidence="23">
    <location>
        <begin position="163"/>
        <end position="182"/>
    </location>
</feature>